<sequence length="150" mass="17386">MPTYAVNKKARFDYEIQEKLEAGLMLLGSEAKAVRTGNVKLSGSYVTFHKNEPMITGLHIPKYKYSGHLKEYDPERSRKLLLSQKQIAYIQGKSQEKGLTIIPLSIYTKGRYIKVEIGVCRGKKTHDKRRVIKKRELDRETRRAIKGDYR</sequence>
<dbReference type="GO" id="GO:0070930">
    <property type="term" value="P:trans-translation-dependent protein tagging"/>
    <property type="evidence" value="ECO:0007669"/>
    <property type="project" value="TreeGrafter"/>
</dbReference>
<dbReference type="GO" id="GO:0070929">
    <property type="term" value="P:trans-translation"/>
    <property type="evidence" value="ECO:0007669"/>
    <property type="project" value="UniProtKB-UniRule"/>
</dbReference>
<protein>
    <recommendedName>
        <fullName evidence="3">SsrA-binding protein</fullName>
    </recommendedName>
    <alternativeName>
        <fullName evidence="3">Small protein B</fullName>
    </alternativeName>
</protein>
<gene>
    <name evidence="3" type="primary">smpB</name>
    <name evidence="4" type="ORF">COV59_04080</name>
</gene>
<dbReference type="AlphaFoldDB" id="A0A2H0N4J8"/>
<evidence type="ECO:0000256" key="1">
    <source>
        <dbReference type="ARBA" id="ARBA00022490"/>
    </source>
</evidence>
<dbReference type="InterPro" id="IPR023620">
    <property type="entry name" value="SmpB"/>
</dbReference>
<dbReference type="SUPFAM" id="SSF74982">
    <property type="entry name" value="Small protein B (SmpB)"/>
    <property type="match status" value="1"/>
</dbReference>
<dbReference type="PANTHER" id="PTHR30308:SF2">
    <property type="entry name" value="SSRA-BINDING PROTEIN"/>
    <property type="match status" value="1"/>
</dbReference>
<dbReference type="PANTHER" id="PTHR30308">
    <property type="entry name" value="TMRNA-BINDING COMPONENT OF TRANS-TRANSLATION TAGGING COMPLEX"/>
    <property type="match status" value="1"/>
</dbReference>
<evidence type="ECO:0000313" key="5">
    <source>
        <dbReference type="Proteomes" id="UP000229600"/>
    </source>
</evidence>
<comment type="caution">
    <text evidence="4">The sequence shown here is derived from an EMBL/GenBank/DDBJ whole genome shotgun (WGS) entry which is preliminary data.</text>
</comment>
<dbReference type="GO" id="GO:0005829">
    <property type="term" value="C:cytosol"/>
    <property type="evidence" value="ECO:0007669"/>
    <property type="project" value="TreeGrafter"/>
</dbReference>
<name>A0A2H0N4J8_9BACT</name>
<dbReference type="HAMAP" id="MF_00023">
    <property type="entry name" value="SmpB"/>
    <property type="match status" value="1"/>
</dbReference>
<comment type="subcellular location">
    <subcellularLocation>
        <location evidence="3">Cytoplasm</location>
    </subcellularLocation>
    <text evidence="3">The tmRNA-SmpB complex associates with stalled 70S ribosomes.</text>
</comment>
<keyword evidence="1 3" id="KW-0963">Cytoplasm</keyword>
<organism evidence="4 5">
    <name type="scientific">Candidatus Magasanikbacteria bacterium CG11_big_fil_rev_8_21_14_0_20_39_34</name>
    <dbReference type="NCBI Taxonomy" id="1974653"/>
    <lineage>
        <taxon>Bacteria</taxon>
        <taxon>Candidatus Magasanikiibacteriota</taxon>
    </lineage>
</organism>
<dbReference type="EMBL" id="PCWN01000008">
    <property type="protein sequence ID" value="PIR03820.1"/>
    <property type="molecule type" value="Genomic_DNA"/>
</dbReference>
<dbReference type="Pfam" id="PF01668">
    <property type="entry name" value="SmpB"/>
    <property type="match status" value="1"/>
</dbReference>
<accession>A0A2H0N4J8</accession>
<comment type="function">
    <text evidence="3">Required for rescue of stalled ribosomes mediated by trans-translation. Binds to transfer-messenger RNA (tmRNA), required for stable association of tmRNA with ribosomes. tmRNA and SmpB together mimic tRNA shape, replacing the anticodon stem-loop with SmpB. tmRNA is encoded by the ssrA gene; the 2 termini fold to resemble tRNA(Ala) and it encodes a 'tag peptide', a short internal open reading frame. During trans-translation Ala-aminoacylated tmRNA acts like a tRNA, entering the A-site of stalled ribosomes, displacing the stalled mRNA. The ribosome then switches to translate the ORF on the tmRNA; the nascent peptide is terminated with the 'tag peptide' encoded by the tmRNA and targeted for degradation. The ribosome is freed to recommence translation, which seems to be the essential function of trans-translation.</text>
</comment>
<reference evidence="4 5" key="1">
    <citation type="submission" date="2017-09" db="EMBL/GenBank/DDBJ databases">
        <title>Depth-based differentiation of microbial function through sediment-hosted aquifers and enrichment of novel symbionts in the deep terrestrial subsurface.</title>
        <authorList>
            <person name="Probst A.J."/>
            <person name="Ladd B."/>
            <person name="Jarett J.K."/>
            <person name="Geller-Mcgrath D.E."/>
            <person name="Sieber C.M."/>
            <person name="Emerson J.B."/>
            <person name="Anantharaman K."/>
            <person name="Thomas B.C."/>
            <person name="Malmstrom R."/>
            <person name="Stieglmeier M."/>
            <person name="Klingl A."/>
            <person name="Woyke T."/>
            <person name="Ryan C.M."/>
            <person name="Banfield J.F."/>
        </authorList>
    </citation>
    <scope>NUCLEOTIDE SEQUENCE [LARGE SCALE GENOMIC DNA]</scope>
    <source>
        <strain evidence="4">CG11_big_fil_rev_8_21_14_0_20_39_34</strain>
    </source>
</reference>
<dbReference type="NCBIfam" id="TIGR00086">
    <property type="entry name" value="smpB"/>
    <property type="match status" value="1"/>
</dbReference>
<dbReference type="CDD" id="cd09294">
    <property type="entry name" value="SmpB"/>
    <property type="match status" value="1"/>
</dbReference>
<comment type="similarity">
    <text evidence="3">Belongs to the SmpB family.</text>
</comment>
<keyword evidence="2 3" id="KW-0694">RNA-binding</keyword>
<dbReference type="Proteomes" id="UP000229600">
    <property type="component" value="Unassembled WGS sequence"/>
</dbReference>
<dbReference type="GO" id="GO:0003723">
    <property type="term" value="F:RNA binding"/>
    <property type="evidence" value="ECO:0007669"/>
    <property type="project" value="UniProtKB-UniRule"/>
</dbReference>
<dbReference type="NCBIfam" id="NF003843">
    <property type="entry name" value="PRK05422.1"/>
    <property type="match status" value="1"/>
</dbReference>
<dbReference type="InterPro" id="IPR000037">
    <property type="entry name" value="SsrA-bd_prot"/>
</dbReference>
<evidence type="ECO:0000313" key="4">
    <source>
        <dbReference type="EMBL" id="PIR03820.1"/>
    </source>
</evidence>
<dbReference type="Gene3D" id="2.40.280.10">
    <property type="match status" value="1"/>
</dbReference>
<evidence type="ECO:0000256" key="2">
    <source>
        <dbReference type="ARBA" id="ARBA00022884"/>
    </source>
</evidence>
<evidence type="ECO:0000256" key="3">
    <source>
        <dbReference type="HAMAP-Rule" id="MF_00023"/>
    </source>
</evidence>
<proteinExistence type="inferred from homology"/>